<gene>
    <name evidence="2" type="ORF">HYPSUDRAFT_207616</name>
</gene>
<dbReference type="EMBL" id="KN817636">
    <property type="protein sequence ID" value="KJA15761.1"/>
    <property type="molecule type" value="Genomic_DNA"/>
</dbReference>
<dbReference type="Proteomes" id="UP000054270">
    <property type="component" value="Unassembled WGS sequence"/>
</dbReference>
<accession>A0A0D2NGH7</accession>
<proteinExistence type="predicted"/>
<reference evidence="3" key="1">
    <citation type="submission" date="2014-04" db="EMBL/GenBank/DDBJ databases">
        <title>Evolutionary Origins and Diversification of the Mycorrhizal Mutualists.</title>
        <authorList>
            <consortium name="DOE Joint Genome Institute"/>
            <consortium name="Mycorrhizal Genomics Consortium"/>
            <person name="Kohler A."/>
            <person name="Kuo A."/>
            <person name="Nagy L.G."/>
            <person name="Floudas D."/>
            <person name="Copeland A."/>
            <person name="Barry K.W."/>
            <person name="Cichocki N."/>
            <person name="Veneault-Fourrey C."/>
            <person name="LaButti K."/>
            <person name="Lindquist E.A."/>
            <person name="Lipzen A."/>
            <person name="Lundell T."/>
            <person name="Morin E."/>
            <person name="Murat C."/>
            <person name="Riley R."/>
            <person name="Ohm R."/>
            <person name="Sun H."/>
            <person name="Tunlid A."/>
            <person name="Henrissat B."/>
            <person name="Grigoriev I.V."/>
            <person name="Hibbett D.S."/>
            <person name="Martin F."/>
        </authorList>
    </citation>
    <scope>NUCLEOTIDE SEQUENCE [LARGE SCALE GENOMIC DNA]</scope>
    <source>
        <strain evidence="3">FD-334 SS-4</strain>
    </source>
</reference>
<feature type="region of interest" description="Disordered" evidence="1">
    <location>
        <begin position="189"/>
        <end position="212"/>
    </location>
</feature>
<organism evidence="2 3">
    <name type="scientific">Hypholoma sublateritium (strain FD-334 SS-4)</name>
    <dbReference type="NCBI Taxonomy" id="945553"/>
    <lineage>
        <taxon>Eukaryota</taxon>
        <taxon>Fungi</taxon>
        <taxon>Dikarya</taxon>
        <taxon>Basidiomycota</taxon>
        <taxon>Agaricomycotina</taxon>
        <taxon>Agaricomycetes</taxon>
        <taxon>Agaricomycetidae</taxon>
        <taxon>Agaricales</taxon>
        <taxon>Agaricineae</taxon>
        <taxon>Strophariaceae</taxon>
        <taxon>Hypholoma</taxon>
    </lineage>
</organism>
<feature type="region of interest" description="Disordered" evidence="1">
    <location>
        <begin position="306"/>
        <end position="422"/>
    </location>
</feature>
<evidence type="ECO:0000313" key="3">
    <source>
        <dbReference type="Proteomes" id="UP000054270"/>
    </source>
</evidence>
<feature type="compositionally biased region" description="Polar residues" evidence="1">
    <location>
        <begin position="200"/>
        <end position="212"/>
    </location>
</feature>
<evidence type="ECO:0000256" key="1">
    <source>
        <dbReference type="SAM" id="MobiDB-lite"/>
    </source>
</evidence>
<dbReference type="AlphaFoldDB" id="A0A0D2NGH7"/>
<evidence type="ECO:0000313" key="2">
    <source>
        <dbReference type="EMBL" id="KJA15761.1"/>
    </source>
</evidence>
<sequence>MNPNIDYTGVPYDFHAERYSAYTPAIAPQYYQACVQPCTRTVDYYSESVLPPSPPPLPWVEGLAPSAGPSDLPWLLPAFGHSGGTPRSESSHGLLTTPSAPYMGFNPPLSPPAPCINGWVPLESTYSAGPLNTPWPVPNHSIQHDVTVPWPLPAVRNPESSPQSESLGGISTLPTILYMGHNLLPTPPVSRDSEEGCVSPETTFSAGSSNATWPLPNLEQSWESDPTFPLPPVGSTPPSIPYMGYNRYNWPFVAQEYSEDPLLAVNVPGYPSPVSNGEDQYLSSVNVSGQITQSSNLFSEEGIEAKNNKSGLPTGSGQSSAGSNGVGNDIPHTLHVQRDATTEEGGPSLGKGKGKGKRKRMVEDSLENVPNEKQSPKRARHNPQLPERKMGDQPPKMTYSAGQGVEHKQSIKRRGPKKTAPAQPKALPFFEVTGITDSGGDAKMKKNKCLEMSEPPAHMPVGPPVSMYPNQRTVPATKEITLDGINMGVGCVPLNRKERAALERKAGIRKAVRKRTSSNKKQDQAPGAFNTVDAAFYADREGINRWRWTDGKKRESLRRATYAAPKKLIT</sequence>
<feature type="compositionally biased region" description="Polar residues" evidence="1">
    <location>
        <begin position="308"/>
        <end position="323"/>
    </location>
</feature>
<name>A0A0D2NGH7_HYPSF</name>
<protein>
    <submittedName>
        <fullName evidence="2">Uncharacterized protein</fullName>
    </submittedName>
</protein>
<keyword evidence="3" id="KW-1185">Reference proteome</keyword>